<dbReference type="GO" id="GO:0015217">
    <property type="term" value="F:ADP transmembrane transporter activity"/>
    <property type="evidence" value="ECO:0007669"/>
    <property type="project" value="TreeGrafter"/>
</dbReference>
<evidence type="ECO:0000256" key="4">
    <source>
        <dbReference type="ARBA" id="ARBA00022692"/>
    </source>
</evidence>
<dbReference type="EMBL" id="LN890563">
    <property type="protein sequence ID" value="CUS21841.1"/>
    <property type="molecule type" value="Genomic_DNA"/>
</dbReference>
<evidence type="ECO:0000256" key="7">
    <source>
        <dbReference type="ARBA" id="ARBA00023136"/>
    </source>
</evidence>
<keyword evidence="3 10" id="KW-0813">Transport</keyword>
<dbReference type="AlphaFoldDB" id="A0A0P1KPD4"/>
<feature type="transmembrane region" description="Helical" evidence="12">
    <location>
        <begin position="180"/>
        <end position="201"/>
    </location>
</feature>
<reference evidence="14" key="1">
    <citation type="submission" date="2015-10" db="EMBL/GenBank/DDBJ databases">
        <authorList>
            <person name="Devillers H."/>
        </authorList>
    </citation>
    <scope>NUCLEOTIDE SEQUENCE [LARGE SCALE GENOMIC DNA]</scope>
</reference>
<evidence type="ECO:0000256" key="5">
    <source>
        <dbReference type="ARBA" id="ARBA00022737"/>
    </source>
</evidence>
<feature type="transmembrane region" description="Helical" evidence="12">
    <location>
        <begin position="222"/>
        <end position="242"/>
    </location>
</feature>
<organism evidence="13 14">
    <name type="scientific">Lachancea quebecensis</name>
    <dbReference type="NCBI Taxonomy" id="1654605"/>
    <lineage>
        <taxon>Eukaryota</taxon>
        <taxon>Fungi</taxon>
        <taxon>Dikarya</taxon>
        <taxon>Ascomycota</taxon>
        <taxon>Saccharomycotina</taxon>
        <taxon>Saccharomycetes</taxon>
        <taxon>Saccharomycetales</taxon>
        <taxon>Saccharomycetaceae</taxon>
        <taxon>Lachancea</taxon>
    </lineage>
</organism>
<dbReference type="PANTHER" id="PTHR45939">
    <property type="entry name" value="PEROXISOMAL MEMBRANE PROTEIN PMP34-RELATED"/>
    <property type="match status" value="1"/>
</dbReference>
<evidence type="ECO:0000256" key="10">
    <source>
        <dbReference type="RuleBase" id="RU000488"/>
    </source>
</evidence>
<dbReference type="GO" id="GO:0080122">
    <property type="term" value="F:AMP transmembrane transporter activity"/>
    <property type="evidence" value="ECO:0007669"/>
    <property type="project" value="TreeGrafter"/>
</dbReference>
<evidence type="ECO:0000256" key="9">
    <source>
        <dbReference type="PROSITE-ProRule" id="PRU00282"/>
    </source>
</evidence>
<evidence type="ECO:0000313" key="13">
    <source>
        <dbReference type="EMBL" id="CUS21841.1"/>
    </source>
</evidence>
<dbReference type="GO" id="GO:0005347">
    <property type="term" value="F:ATP transmembrane transporter activity"/>
    <property type="evidence" value="ECO:0007669"/>
    <property type="project" value="TreeGrafter"/>
</dbReference>
<comment type="similarity">
    <text evidence="2 10">Belongs to the mitochondrial carrier (TC 2.A.29) family.</text>
</comment>
<evidence type="ECO:0000256" key="12">
    <source>
        <dbReference type="SAM" id="Phobius"/>
    </source>
</evidence>
<evidence type="ECO:0000256" key="1">
    <source>
        <dbReference type="ARBA" id="ARBA00004585"/>
    </source>
</evidence>
<evidence type="ECO:0000256" key="8">
    <source>
        <dbReference type="ARBA" id="ARBA00023140"/>
    </source>
</evidence>
<dbReference type="InterPro" id="IPR052217">
    <property type="entry name" value="Mito/Peroxisomal_Carrier"/>
</dbReference>
<feature type="transmembrane region" description="Helical" evidence="12">
    <location>
        <begin position="85"/>
        <end position="110"/>
    </location>
</feature>
<feature type="compositionally biased region" description="Polar residues" evidence="11">
    <location>
        <begin position="1"/>
        <end position="11"/>
    </location>
</feature>
<dbReference type="SUPFAM" id="SSF103506">
    <property type="entry name" value="Mitochondrial carrier"/>
    <property type="match status" value="1"/>
</dbReference>
<sequence>MIVVVSQTSKSQFREPSPMKSEIDPSKADAFTHALAGGAGGALSMALTYPLVAVTTRLQTQTKNSETDKLTLAENVKEIYKKDGILGFFAGLESAMLGMTLSNFVYYYCYEASSRCLMRARRTQKLSTAESMLVGSIAGSVNAVIANPLWVANTRMTVDKSDRGVLTTIANISKTEGLSALFSGLKPALVLVINPIIQYTVYEQLKNRVLESRQKRVLSPSWAFLLGALGKLAATGSTYPYVTMKARMHLSRNEESSPVKKPKSLLSLMNEVIKKDGLLGLYSGIGVKLVQSILTAAFLFFFKEGLVIWSMKLLRLLRTFNRKRKVLTTAGAHS</sequence>
<feature type="transmembrane region" description="Helical" evidence="12">
    <location>
        <begin position="289"/>
        <end position="314"/>
    </location>
</feature>
<feature type="repeat" description="Solcar" evidence="9">
    <location>
        <begin position="28"/>
        <end position="116"/>
    </location>
</feature>
<keyword evidence="4 9" id="KW-0812">Transmembrane</keyword>
<evidence type="ECO:0000313" key="14">
    <source>
        <dbReference type="Proteomes" id="UP000236544"/>
    </source>
</evidence>
<keyword evidence="6 12" id="KW-1133">Transmembrane helix</keyword>
<evidence type="ECO:0000256" key="3">
    <source>
        <dbReference type="ARBA" id="ARBA00022448"/>
    </source>
</evidence>
<dbReference type="InterPro" id="IPR023395">
    <property type="entry name" value="MCP_dom_sf"/>
</dbReference>
<dbReference type="GO" id="GO:0015228">
    <property type="term" value="F:coenzyme A transmembrane transporter activity"/>
    <property type="evidence" value="ECO:0007669"/>
    <property type="project" value="TreeGrafter"/>
</dbReference>
<feature type="region of interest" description="Disordered" evidence="11">
    <location>
        <begin position="1"/>
        <end position="22"/>
    </location>
</feature>
<keyword evidence="5" id="KW-0677">Repeat</keyword>
<dbReference type="Proteomes" id="UP000236544">
    <property type="component" value="Unassembled WGS sequence"/>
</dbReference>
<feature type="transmembrane region" description="Helical" evidence="12">
    <location>
        <begin position="131"/>
        <end position="151"/>
    </location>
</feature>
<evidence type="ECO:0000256" key="2">
    <source>
        <dbReference type="ARBA" id="ARBA00006375"/>
    </source>
</evidence>
<dbReference type="InterPro" id="IPR018108">
    <property type="entry name" value="MCP_transmembrane"/>
</dbReference>
<dbReference type="Gene3D" id="1.50.40.10">
    <property type="entry name" value="Mitochondrial carrier domain"/>
    <property type="match status" value="2"/>
</dbReference>
<accession>A0A0P1KPD4</accession>
<feature type="repeat" description="Solcar" evidence="9">
    <location>
        <begin position="222"/>
        <end position="309"/>
    </location>
</feature>
<evidence type="ECO:0000256" key="11">
    <source>
        <dbReference type="SAM" id="MobiDB-lite"/>
    </source>
</evidence>
<dbReference type="PANTHER" id="PTHR45939:SF5">
    <property type="entry name" value="PEROXISOMAL MEMBRANE PROTEIN PMP34"/>
    <property type="match status" value="1"/>
</dbReference>
<dbReference type="Pfam" id="PF00153">
    <property type="entry name" value="Mito_carr"/>
    <property type="match status" value="3"/>
</dbReference>
<dbReference type="GO" id="GO:0044610">
    <property type="term" value="F:FMN transmembrane transporter activity"/>
    <property type="evidence" value="ECO:0007669"/>
    <property type="project" value="TreeGrafter"/>
</dbReference>
<evidence type="ECO:0000256" key="6">
    <source>
        <dbReference type="ARBA" id="ARBA00022989"/>
    </source>
</evidence>
<proteinExistence type="inferred from homology"/>
<name>A0A0P1KPD4_9SACH</name>
<dbReference type="PROSITE" id="PS50920">
    <property type="entry name" value="SOLCAR"/>
    <property type="match status" value="3"/>
</dbReference>
<gene>
    <name evidence="13" type="ORF">LAQU0_S04e02014g</name>
</gene>
<keyword evidence="7 9" id="KW-0472">Membrane</keyword>
<dbReference type="OrthoDB" id="2019556at2759"/>
<comment type="subcellular location">
    <subcellularLocation>
        <location evidence="1">Peroxisome membrane</location>
        <topology evidence="1">Multi-pass membrane protein</topology>
    </subcellularLocation>
</comment>
<dbReference type="GO" id="GO:0015230">
    <property type="term" value="F:FAD transmembrane transporter activity"/>
    <property type="evidence" value="ECO:0007669"/>
    <property type="project" value="TreeGrafter"/>
</dbReference>
<keyword evidence="8" id="KW-0576">Peroxisome</keyword>
<dbReference type="GO" id="GO:0005778">
    <property type="term" value="C:peroxisomal membrane"/>
    <property type="evidence" value="ECO:0007669"/>
    <property type="project" value="UniProtKB-SubCell"/>
</dbReference>
<feature type="repeat" description="Solcar" evidence="9">
    <location>
        <begin position="126"/>
        <end position="208"/>
    </location>
</feature>
<keyword evidence="14" id="KW-1185">Reference proteome</keyword>
<dbReference type="GO" id="GO:0051724">
    <property type="term" value="F:NAD transmembrane transporter activity"/>
    <property type="evidence" value="ECO:0007669"/>
    <property type="project" value="TreeGrafter"/>
</dbReference>
<protein>
    <submittedName>
        <fullName evidence="13">LAQU0S04e02014g1_1</fullName>
    </submittedName>
</protein>